<dbReference type="EMBL" id="KN839853">
    <property type="protein sequence ID" value="KIJ62763.1"/>
    <property type="molecule type" value="Genomic_DNA"/>
</dbReference>
<gene>
    <name evidence="2" type="ORF">HYDPIDRAFT_93422</name>
</gene>
<name>A0A0C9W6X3_9AGAM</name>
<dbReference type="Proteomes" id="UP000053820">
    <property type="component" value="Unassembled WGS sequence"/>
</dbReference>
<reference evidence="2 3" key="1">
    <citation type="submission" date="2014-04" db="EMBL/GenBank/DDBJ databases">
        <title>Evolutionary Origins and Diversification of the Mycorrhizal Mutualists.</title>
        <authorList>
            <consortium name="DOE Joint Genome Institute"/>
            <consortium name="Mycorrhizal Genomics Consortium"/>
            <person name="Kohler A."/>
            <person name="Kuo A."/>
            <person name="Nagy L.G."/>
            <person name="Floudas D."/>
            <person name="Copeland A."/>
            <person name="Barry K.W."/>
            <person name="Cichocki N."/>
            <person name="Veneault-Fourrey C."/>
            <person name="LaButti K."/>
            <person name="Lindquist E.A."/>
            <person name="Lipzen A."/>
            <person name="Lundell T."/>
            <person name="Morin E."/>
            <person name="Murat C."/>
            <person name="Riley R."/>
            <person name="Ohm R."/>
            <person name="Sun H."/>
            <person name="Tunlid A."/>
            <person name="Henrissat B."/>
            <person name="Grigoriev I.V."/>
            <person name="Hibbett D.S."/>
            <person name="Martin F."/>
        </authorList>
    </citation>
    <scope>NUCLEOTIDE SEQUENCE [LARGE SCALE GENOMIC DNA]</scope>
    <source>
        <strain evidence="2 3">MD-312</strain>
    </source>
</reference>
<protein>
    <submittedName>
        <fullName evidence="2">Uncharacterized protein</fullName>
    </submittedName>
</protein>
<dbReference type="HOGENOM" id="CLU_1215133_0_0_1"/>
<proteinExistence type="predicted"/>
<sequence>MDDFDWPDELEALEDEEGCDAGCNCDGCRSANETDETENEESDGEDEGPQDPIQLAQTQGLKAKLRGQPILPKVRRVLNVIREEGMNLPLFLDALFWGGDPECHSDRTLGFARTALLVSEELPGILARCYRPPRNHNKGPRPAGGRRALEIFAVQIVGDLVNRDMEHLGPLFLSPPTDLTTEHLTTFDFDKFTSKIETAAPLVCNLVDKMVYSPKQRARNSHKNPKMVSCTR</sequence>
<dbReference type="OrthoDB" id="2680023at2759"/>
<feature type="region of interest" description="Disordered" evidence="1">
    <location>
        <begin position="30"/>
        <end position="52"/>
    </location>
</feature>
<organism evidence="2 3">
    <name type="scientific">Hydnomerulius pinastri MD-312</name>
    <dbReference type="NCBI Taxonomy" id="994086"/>
    <lineage>
        <taxon>Eukaryota</taxon>
        <taxon>Fungi</taxon>
        <taxon>Dikarya</taxon>
        <taxon>Basidiomycota</taxon>
        <taxon>Agaricomycotina</taxon>
        <taxon>Agaricomycetes</taxon>
        <taxon>Agaricomycetidae</taxon>
        <taxon>Boletales</taxon>
        <taxon>Boletales incertae sedis</taxon>
        <taxon>Leucogyrophana</taxon>
    </lineage>
</organism>
<evidence type="ECO:0000313" key="3">
    <source>
        <dbReference type="Proteomes" id="UP000053820"/>
    </source>
</evidence>
<evidence type="ECO:0000313" key="2">
    <source>
        <dbReference type="EMBL" id="KIJ62763.1"/>
    </source>
</evidence>
<feature type="compositionally biased region" description="Acidic residues" evidence="1">
    <location>
        <begin position="33"/>
        <end position="49"/>
    </location>
</feature>
<dbReference type="AlphaFoldDB" id="A0A0C9W6X3"/>
<keyword evidence="3" id="KW-1185">Reference proteome</keyword>
<accession>A0A0C9W6X3</accession>
<evidence type="ECO:0000256" key="1">
    <source>
        <dbReference type="SAM" id="MobiDB-lite"/>
    </source>
</evidence>